<name>L8JAQ6_9GAMM</name>
<dbReference type="Proteomes" id="UP000011134">
    <property type="component" value="Unassembled WGS sequence"/>
</dbReference>
<dbReference type="GO" id="GO:0015074">
    <property type="term" value="P:DNA integration"/>
    <property type="evidence" value="ECO:0007669"/>
    <property type="project" value="InterPro"/>
</dbReference>
<dbReference type="InterPro" id="IPR013762">
    <property type="entry name" value="Integrase-like_cat_sf"/>
</dbReference>
<gene>
    <name evidence="2" type="ORF">C942_02350</name>
</gene>
<dbReference type="InterPro" id="IPR011010">
    <property type="entry name" value="DNA_brk_join_enz"/>
</dbReference>
<proteinExistence type="predicted"/>
<evidence type="ECO:0000256" key="1">
    <source>
        <dbReference type="ARBA" id="ARBA00023172"/>
    </source>
</evidence>
<evidence type="ECO:0000313" key="3">
    <source>
        <dbReference type="Proteomes" id="UP000011134"/>
    </source>
</evidence>
<comment type="caution">
    <text evidence="2">The sequence shown here is derived from an EMBL/GenBank/DDBJ whole genome shotgun (WGS) entry which is preliminary data.</text>
</comment>
<dbReference type="AlphaFoldDB" id="L8JAQ6"/>
<dbReference type="GO" id="GO:0006310">
    <property type="term" value="P:DNA recombination"/>
    <property type="evidence" value="ECO:0007669"/>
    <property type="project" value="UniProtKB-KW"/>
</dbReference>
<reference evidence="2 3" key="1">
    <citation type="submission" date="2012-12" db="EMBL/GenBank/DDBJ databases">
        <title>Genome Assembly of Photobacterium sp. AK15.</title>
        <authorList>
            <person name="Khatri I."/>
            <person name="Vaidya B."/>
            <person name="Srinivas T.N.R."/>
            <person name="Subramanian S."/>
            <person name="Pinnaka A."/>
        </authorList>
    </citation>
    <scope>NUCLEOTIDE SEQUENCE [LARGE SCALE GENOMIC DNA]</scope>
    <source>
        <strain evidence="2 3">AK15</strain>
    </source>
</reference>
<dbReference type="EMBL" id="AMZO01000025">
    <property type="protein sequence ID" value="ELR64537.1"/>
    <property type="molecule type" value="Genomic_DNA"/>
</dbReference>
<sequence>MTYTNLHISRNGQLTHVMVDDKTTLPSMFLSIYGLNELSKKRLGTQENILGSLRFFYVYYYKKHKRTFDYDFYLKKYNIAYFIDELDGFFNYLLGKQHLNNEKDILGLGFLHSAISKNNKITYGGHVRNIGKYFKYLNYRYMNVRFQDMSPSEAHKIHEANRLNLKGKIKVFNKVEVSKEEPASRYKSITDSQNIELNNMLIPSTPKFTDVDTGEVYEAVINPQNPFKEGFEQYRNYIIHRLMYNYGLRVGETQLLMKDCIGPSLPDSRGNIHYIMVVQNLPDDVNDPRKRPPSLKTLHSQRQIELTEDDYTMISIYIESFRDPLFIEKDIDDHGILFIKGTGKLTPLTYDAIRTFYKKKVDPTFIKIHPYYRTVKNKYIDYMVTLTPHVGRHTWAYITLEYIYNELLKESVMMAKDFGIRTRMNGELDAAVEQLRALGGWSVTSNVPLKYAKRFIELVANQANLGRTVRYDQHTAIPEVKAINEATEYTYNVLDDGYDEFL</sequence>
<evidence type="ECO:0008006" key="4">
    <source>
        <dbReference type="Google" id="ProtNLM"/>
    </source>
</evidence>
<dbReference type="OrthoDB" id="5830119at2"/>
<keyword evidence="1" id="KW-0233">DNA recombination</keyword>
<keyword evidence="3" id="KW-1185">Reference proteome</keyword>
<dbReference type="Gene3D" id="1.10.443.10">
    <property type="entry name" value="Intergrase catalytic core"/>
    <property type="match status" value="1"/>
</dbReference>
<dbReference type="PATRIC" id="fig|1056511.3.peg.3425"/>
<dbReference type="RefSeq" id="WP_007467824.1">
    <property type="nucleotide sequence ID" value="NZ_AMZO01000025.1"/>
</dbReference>
<evidence type="ECO:0000313" key="2">
    <source>
        <dbReference type="EMBL" id="ELR64537.1"/>
    </source>
</evidence>
<organism evidence="2 3">
    <name type="scientific">Photobacterium marinum</name>
    <dbReference type="NCBI Taxonomy" id="1056511"/>
    <lineage>
        <taxon>Bacteria</taxon>
        <taxon>Pseudomonadati</taxon>
        <taxon>Pseudomonadota</taxon>
        <taxon>Gammaproteobacteria</taxon>
        <taxon>Vibrionales</taxon>
        <taxon>Vibrionaceae</taxon>
        <taxon>Photobacterium</taxon>
    </lineage>
</organism>
<protein>
    <recommendedName>
        <fullName evidence="4">Site-specific integrase</fullName>
    </recommendedName>
</protein>
<dbReference type="GO" id="GO:0003677">
    <property type="term" value="F:DNA binding"/>
    <property type="evidence" value="ECO:0007669"/>
    <property type="project" value="InterPro"/>
</dbReference>
<dbReference type="SUPFAM" id="SSF56349">
    <property type="entry name" value="DNA breaking-rejoining enzymes"/>
    <property type="match status" value="1"/>
</dbReference>
<accession>L8JAQ6</accession>